<reference evidence="2" key="1">
    <citation type="submission" date="2014-11" db="EMBL/GenBank/DDBJ databases">
        <authorList>
            <person name="Amaro Gonzalez C."/>
        </authorList>
    </citation>
    <scope>NUCLEOTIDE SEQUENCE</scope>
</reference>
<keyword evidence="1" id="KW-0472">Membrane</keyword>
<feature type="transmembrane region" description="Helical" evidence="1">
    <location>
        <begin position="23"/>
        <end position="41"/>
    </location>
</feature>
<organism evidence="2">
    <name type="scientific">Anguilla anguilla</name>
    <name type="common">European freshwater eel</name>
    <name type="synonym">Muraena anguilla</name>
    <dbReference type="NCBI Taxonomy" id="7936"/>
    <lineage>
        <taxon>Eukaryota</taxon>
        <taxon>Metazoa</taxon>
        <taxon>Chordata</taxon>
        <taxon>Craniata</taxon>
        <taxon>Vertebrata</taxon>
        <taxon>Euteleostomi</taxon>
        <taxon>Actinopterygii</taxon>
        <taxon>Neopterygii</taxon>
        <taxon>Teleostei</taxon>
        <taxon>Anguilliformes</taxon>
        <taxon>Anguillidae</taxon>
        <taxon>Anguilla</taxon>
    </lineage>
</organism>
<proteinExistence type="predicted"/>
<evidence type="ECO:0000313" key="2">
    <source>
        <dbReference type="EMBL" id="JAH49628.1"/>
    </source>
</evidence>
<dbReference type="AlphaFoldDB" id="A0A0E9TA81"/>
<name>A0A0E9TA81_ANGAN</name>
<reference evidence="2" key="2">
    <citation type="journal article" date="2015" name="Fish Shellfish Immunol.">
        <title>Early steps in the European eel (Anguilla anguilla)-Vibrio vulnificus interaction in the gills: Role of the RtxA13 toxin.</title>
        <authorList>
            <person name="Callol A."/>
            <person name="Pajuelo D."/>
            <person name="Ebbesson L."/>
            <person name="Teles M."/>
            <person name="MacKenzie S."/>
            <person name="Amaro C."/>
        </authorList>
    </citation>
    <scope>NUCLEOTIDE SEQUENCE</scope>
</reference>
<accession>A0A0E9TA81</accession>
<evidence type="ECO:0000256" key="1">
    <source>
        <dbReference type="SAM" id="Phobius"/>
    </source>
</evidence>
<sequence>MKVSTQCKCQEAGNDPDLTIKNVFLVFELFVLSLFIFVVAFV</sequence>
<keyword evidence="1" id="KW-0812">Transmembrane</keyword>
<keyword evidence="1" id="KW-1133">Transmembrane helix</keyword>
<dbReference type="EMBL" id="GBXM01058949">
    <property type="protein sequence ID" value="JAH49628.1"/>
    <property type="molecule type" value="Transcribed_RNA"/>
</dbReference>
<protein>
    <submittedName>
        <fullName evidence="2">Uncharacterized protein</fullName>
    </submittedName>
</protein>